<dbReference type="PANTHER" id="PTHR42760">
    <property type="entry name" value="SHORT-CHAIN DEHYDROGENASES/REDUCTASES FAMILY MEMBER"/>
    <property type="match status" value="1"/>
</dbReference>
<name>A0A6A7C620_9PEZI</name>
<dbReference type="GO" id="GO:0016616">
    <property type="term" value="F:oxidoreductase activity, acting on the CH-OH group of donors, NAD or NADP as acceptor"/>
    <property type="evidence" value="ECO:0007669"/>
    <property type="project" value="TreeGrafter"/>
</dbReference>
<reference evidence="4" key="1">
    <citation type="journal article" date="2020" name="Stud. Mycol.">
        <title>101 Dothideomycetes genomes: a test case for predicting lifestyles and emergence of pathogens.</title>
        <authorList>
            <person name="Haridas S."/>
            <person name="Albert R."/>
            <person name="Binder M."/>
            <person name="Bloem J."/>
            <person name="Labutti K."/>
            <person name="Salamov A."/>
            <person name="Andreopoulos B."/>
            <person name="Baker S."/>
            <person name="Barry K."/>
            <person name="Bills G."/>
            <person name="Bluhm B."/>
            <person name="Cannon C."/>
            <person name="Castanera R."/>
            <person name="Culley D."/>
            <person name="Daum C."/>
            <person name="Ezra D."/>
            <person name="Gonzalez J."/>
            <person name="Henrissat B."/>
            <person name="Kuo A."/>
            <person name="Liang C."/>
            <person name="Lipzen A."/>
            <person name="Lutzoni F."/>
            <person name="Magnuson J."/>
            <person name="Mondo S."/>
            <person name="Nolan M."/>
            <person name="Ohm R."/>
            <person name="Pangilinan J."/>
            <person name="Park H.-J."/>
            <person name="Ramirez L."/>
            <person name="Alfaro M."/>
            <person name="Sun H."/>
            <person name="Tritt A."/>
            <person name="Yoshinaga Y."/>
            <person name="Zwiers L.-H."/>
            <person name="Turgeon B."/>
            <person name="Goodwin S."/>
            <person name="Spatafora J."/>
            <person name="Crous P."/>
            <person name="Grigoriev I."/>
        </authorList>
    </citation>
    <scope>NUCLEOTIDE SEQUENCE</scope>
    <source>
        <strain evidence="4">CBS 480.64</strain>
    </source>
</reference>
<dbReference type="InterPro" id="IPR020904">
    <property type="entry name" value="Sc_DH/Rdtase_CS"/>
</dbReference>
<protein>
    <submittedName>
        <fullName evidence="4">NAD(P)-binding protein</fullName>
    </submittedName>
</protein>
<evidence type="ECO:0000256" key="1">
    <source>
        <dbReference type="ARBA" id="ARBA00006484"/>
    </source>
</evidence>
<sequence>MHCNNLLTSISAYRSSTPRDTSNTHTQHLISSLGRHCTIHPLDLSSPESVRSCIPTLLSTGVEIDILLNAAGVQSRHAPESFPEEAFLSVLQVNLTSLWLLSRDVGAHMLSRTPPGGSIINIASLLSFQGGINVPAYAASKGGVVTLTRALSNQWAGRGVRVNAIAPGYVATEMNEALQRDETREREILGRVPMGRWGTPEDFGGPVVFLASEASRFVSGEVVVVDGGWMGR</sequence>
<keyword evidence="2" id="KW-0521">NADP</keyword>
<accession>A0A6A7C620</accession>
<evidence type="ECO:0000256" key="3">
    <source>
        <dbReference type="ARBA" id="ARBA00023002"/>
    </source>
</evidence>
<organism evidence="4 5">
    <name type="scientific">Piedraia hortae CBS 480.64</name>
    <dbReference type="NCBI Taxonomy" id="1314780"/>
    <lineage>
        <taxon>Eukaryota</taxon>
        <taxon>Fungi</taxon>
        <taxon>Dikarya</taxon>
        <taxon>Ascomycota</taxon>
        <taxon>Pezizomycotina</taxon>
        <taxon>Dothideomycetes</taxon>
        <taxon>Dothideomycetidae</taxon>
        <taxon>Capnodiales</taxon>
        <taxon>Piedraiaceae</taxon>
        <taxon>Piedraia</taxon>
    </lineage>
</organism>
<dbReference type="PROSITE" id="PS00061">
    <property type="entry name" value="ADH_SHORT"/>
    <property type="match status" value="1"/>
</dbReference>
<evidence type="ECO:0000313" key="5">
    <source>
        <dbReference type="Proteomes" id="UP000799421"/>
    </source>
</evidence>
<gene>
    <name evidence="4" type="ORF">K470DRAFT_280812</name>
</gene>
<evidence type="ECO:0000313" key="4">
    <source>
        <dbReference type="EMBL" id="KAF2862509.1"/>
    </source>
</evidence>
<dbReference type="PANTHER" id="PTHR42760:SF5">
    <property type="entry name" value="2-DEHYDRO-3-DEOXY-D-GLUCONATE 5-DEHYDROGENASE"/>
    <property type="match status" value="1"/>
</dbReference>
<keyword evidence="5" id="KW-1185">Reference proteome</keyword>
<dbReference type="OrthoDB" id="294295at2759"/>
<dbReference type="PRINTS" id="PR00080">
    <property type="entry name" value="SDRFAMILY"/>
</dbReference>
<keyword evidence="3" id="KW-0560">Oxidoreductase</keyword>
<dbReference type="Proteomes" id="UP000799421">
    <property type="component" value="Unassembled WGS sequence"/>
</dbReference>
<dbReference type="Gene3D" id="3.40.50.720">
    <property type="entry name" value="NAD(P)-binding Rossmann-like Domain"/>
    <property type="match status" value="1"/>
</dbReference>
<dbReference type="PRINTS" id="PR00081">
    <property type="entry name" value="GDHRDH"/>
</dbReference>
<proteinExistence type="inferred from homology"/>
<evidence type="ECO:0000256" key="2">
    <source>
        <dbReference type="ARBA" id="ARBA00022857"/>
    </source>
</evidence>
<dbReference type="Pfam" id="PF13561">
    <property type="entry name" value="adh_short_C2"/>
    <property type="match status" value="1"/>
</dbReference>
<dbReference type="InterPro" id="IPR002347">
    <property type="entry name" value="SDR_fam"/>
</dbReference>
<dbReference type="EMBL" id="MU005965">
    <property type="protein sequence ID" value="KAF2862509.1"/>
    <property type="molecule type" value="Genomic_DNA"/>
</dbReference>
<dbReference type="SUPFAM" id="SSF51735">
    <property type="entry name" value="NAD(P)-binding Rossmann-fold domains"/>
    <property type="match status" value="1"/>
</dbReference>
<comment type="similarity">
    <text evidence="1">Belongs to the short-chain dehydrogenases/reductases (SDR) family.</text>
</comment>
<dbReference type="InterPro" id="IPR036291">
    <property type="entry name" value="NAD(P)-bd_dom_sf"/>
</dbReference>
<dbReference type="AlphaFoldDB" id="A0A6A7C620"/>